<evidence type="ECO:0000313" key="8">
    <source>
        <dbReference type="Proteomes" id="UP001147653"/>
    </source>
</evidence>
<evidence type="ECO:0000256" key="1">
    <source>
        <dbReference type="ARBA" id="ARBA00004651"/>
    </source>
</evidence>
<dbReference type="PIRSF" id="PIRSF035875">
    <property type="entry name" value="RNase_BN"/>
    <property type="match status" value="1"/>
</dbReference>
<evidence type="ECO:0000256" key="3">
    <source>
        <dbReference type="ARBA" id="ARBA00022692"/>
    </source>
</evidence>
<feature type="transmembrane region" description="Helical" evidence="6">
    <location>
        <begin position="183"/>
        <end position="206"/>
    </location>
</feature>
<comment type="caution">
    <text evidence="7">The sequence shown here is derived from an EMBL/GenBank/DDBJ whole genome shotgun (WGS) entry which is preliminary data.</text>
</comment>
<dbReference type="PANTHER" id="PTHR30213">
    <property type="entry name" value="INNER MEMBRANE PROTEIN YHJD"/>
    <property type="match status" value="1"/>
</dbReference>
<dbReference type="EMBL" id="JAPDDP010000096">
    <property type="protein sequence ID" value="MDA0185031.1"/>
    <property type="molecule type" value="Genomic_DNA"/>
</dbReference>
<dbReference type="AlphaFoldDB" id="A0A9X3SCR6"/>
<dbReference type="InterPro" id="IPR017039">
    <property type="entry name" value="Virul_fac_BrkB"/>
</dbReference>
<keyword evidence="4 6" id="KW-1133">Transmembrane helix</keyword>
<reference evidence="7" key="1">
    <citation type="submission" date="2022-10" db="EMBL/GenBank/DDBJ databases">
        <title>The WGS of Solirubrobacter phytolaccae KCTC 29190.</title>
        <authorList>
            <person name="Jiang Z."/>
        </authorList>
    </citation>
    <scope>NUCLEOTIDE SEQUENCE</scope>
    <source>
        <strain evidence="7">KCTC 29190</strain>
    </source>
</reference>
<feature type="transmembrane region" description="Helical" evidence="6">
    <location>
        <begin position="218"/>
        <end position="240"/>
    </location>
</feature>
<keyword evidence="3 6" id="KW-0812">Transmembrane</keyword>
<evidence type="ECO:0000256" key="2">
    <source>
        <dbReference type="ARBA" id="ARBA00022475"/>
    </source>
</evidence>
<keyword evidence="5 6" id="KW-0472">Membrane</keyword>
<organism evidence="7 8">
    <name type="scientific">Solirubrobacter phytolaccae</name>
    <dbReference type="NCBI Taxonomy" id="1404360"/>
    <lineage>
        <taxon>Bacteria</taxon>
        <taxon>Bacillati</taxon>
        <taxon>Actinomycetota</taxon>
        <taxon>Thermoleophilia</taxon>
        <taxon>Solirubrobacterales</taxon>
        <taxon>Solirubrobacteraceae</taxon>
        <taxon>Solirubrobacter</taxon>
    </lineage>
</organism>
<protein>
    <submittedName>
        <fullName evidence="7">YihY/virulence factor BrkB family protein</fullName>
    </submittedName>
</protein>
<evidence type="ECO:0000256" key="5">
    <source>
        <dbReference type="ARBA" id="ARBA00023136"/>
    </source>
</evidence>
<dbReference type="PANTHER" id="PTHR30213:SF0">
    <property type="entry name" value="UPF0761 MEMBRANE PROTEIN YIHY"/>
    <property type="match status" value="1"/>
</dbReference>
<gene>
    <name evidence="7" type="ORF">OJ997_32300</name>
</gene>
<dbReference type="GO" id="GO:0005886">
    <property type="term" value="C:plasma membrane"/>
    <property type="evidence" value="ECO:0007669"/>
    <property type="project" value="UniProtKB-SubCell"/>
</dbReference>
<evidence type="ECO:0000256" key="4">
    <source>
        <dbReference type="ARBA" id="ARBA00022989"/>
    </source>
</evidence>
<keyword evidence="2" id="KW-1003">Cell membrane</keyword>
<accession>A0A9X3SCR6</accession>
<evidence type="ECO:0000256" key="6">
    <source>
        <dbReference type="SAM" id="Phobius"/>
    </source>
</evidence>
<dbReference type="Proteomes" id="UP001147653">
    <property type="component" value="Unassembled WGS sequence"/>
</dbReference>
<proteinExistence type="predicted"/>
<keyword evidence="8" id="KW-1185">Reference proteome</keyword>
<dbReference type="NCBIfam" id="TIGR00765">
    <property type="entry name" value="yihY_not_rbn"/>
    <property type="match status" value="1"/>
</dbReference>
<feature type="transmembrane region" description="Helical" evidence="6">
    <location>
        <begin position="152"/>
        <end position="171"/>
    </location>
</feature>
<feature type="transmembrane region" description="Helical" evidence="6">
    <location>
        <begin position="106"/>
        <end position="132"/>
    </location>
</feature>
<comment type="subcellular location">
    <subcellularLocation>
        <location evidence="1">Cell membrane</location>
        <topology evidence="1">Multi-pass membrane protein</topology>
    </subcellularLocation>
</comment>
<dbReference type="Pfam" id="PF03631">
    <property type="entry name" value="Virul_fac_BrkB"/>
    <property type="match status" value="1"/>
</dbReference>
<name>A0A9X3SCR6_9ACTN</name>
<feature type="transmembrane region" description="Helical" evidence="6">
    <location>
        <begin position="63"/>
        <end position="85"/>
    </location>
</feature>
<evidence type="ECO:0000313" key="7">
    <source>
        <dbReference type="EMBL" id="MDA0185031.1"/>
    </source>
</evidence>
<sequence length="271" mass="28676">MTYYSLLSLFPALLFCAALLGVFGQQGLITDAASYLRDAGAPADTVDAVTGALEAAQEQRGTAIVALIIGLGTALNGASGAFGAAGRALNKIFRVEEGRGFVKHKAFDLAWTLVVMALVLITFVLIFLGGGLATDLFETIGLGESAAVAWKILRWPAALAVAMLIYAIVFYASPNVEVRKFRWISPGAVTGVVLWILASALFFVYVSNFSSYSATYGAFAGAVILLVWLWVTNLALLFGAELNAVVGLRRAEYLPEAYDGPVLPAKEPAEA</sequence>